<dbReference type="GeneID" id="26796555"/>
<proteinExistence type="predicted"/>
<protein>
    <submittedName>
        <fullName evidence="1">Uncharacterized protein</fullName>
    </submittedName>
</protein>
<evidence type="ECO:0000313" key="2">
    <source>
        <dbReference type="Proteomes" id="UP000202763"/>
    </source>
</evidence>
<evidence type="ECO:0000313" key="1">
    <source>
        <dbReference type="EMBL" id="AKO60961.1"/>
    </source>
</evidence>
<name>A0A0H4ISX2_9CAUD</name>
<dbReference type="RefSeq" id="YP_009225494.1">
    <property type="nucleotide sequence ID" value="NC_029094.1"/>
</dbReference>
<dbReference type="EMBL" id="KR534323">
    <property type="protein sequence ID" value="AKO60961.1"/>
    <property type="molecule type" value="Genomic_DNA"/>
</dbReference>
<organism evidence="1 2">
    <name type="scientific">Pseudoalteromonas phage H101</name>
    <dbReference type="NCBI Taxonomy" id="1654919"/>
    <lineage>
        <taxon>Viruses</taxon>
        <taxon>Duplodnaviria</taxon>
        <taxon>Heunggongvirae</taxon>
        <taxon>Uroviricota</taxon>
        <taxon>Caudoviricetes</taxon>
        <taxon>Shandongvirus</taxon>
        <taxon>Shandongvirus H101</taxon>
    </lineage>
</organism>
<reference evidence="1 2" key="1">
    <citation type="submission" date="2015-05" db="EMBL/GenBank/DDBJ databases">
        <authorList>
            <person name="Wang D.B."/>
            <person name="Wang M."/>
        </authorList>
    </citation>
    <scope>NUCLEOTIDE SEQUENCE [LARGE SCALE GENOMIC DNA]</scope>
</reference>
<sequence>MAKLSQRVDTFITPRDLQQFKTYIQQENTMNMNTLRELTLTLIDNNPNLEDAQRVVFQKKGVRTSFTDQQAKEDIIATGEVMTALKKHNEGIRANVIREDILENTGREVALKPIKLLSDSQLEWRIVATA</sequence>
<dbReference type="Proteomes" id="UP000202763">
    <property type="component" value="Segment"/>
</dbReference>
<keyword evidence="2" id="KW-1185">Reference proteome</keyword>
<accession>A0A0H4ISX2</accession>
<dbReference type="KEGG" id="vg:26796555"/>